<name>A0A414AGA1_9FIRM</name>
<evidence type="ECO:0000313" key="2">
    <source>
        <dbReference type="Proteomes" id="UP000283975"/>
    </source>
</evidence>
<accession>A0A414AGA1</accession>
<protein>
    <submittedName>
        <fullName evidence="1">Helix-turn-helix domain-containing protein</fullName>
    </submittedName>
</protein>
<reference evidence="1 2" key="1">
    <citation type="submission" date="2018-08" db="EMBL/GenBank/DDBJ databases">
        <title>A genome reference for cultivated species of the human gut microbiota.</title>
        <authorList>
            <person name="Zou Y."/>
            <person name="Xue W."/>
            <person name="Luo G."/>
        </authorList>
    </citation>
    <scope>NUCLEOTIDE SEQUENCE [LARGE SCALE GENOMIC DNA]</scope>
    <source>
        <strain evidence="1 2">AM35-14</strain>
    </source>
</reference>
<organism evidence="1 2">
    <name type="scientific">Enterocloster bolteae</name>
    <dbReference type="NCBI Taxonomy" id="208479"/>
    <lineage>
        <taxon>Bacteria</taxon>
        <taxon>Bacillati</taxon>
        <taxon>Bacillota</taxon>
        <taxon>Clostridia</taxon>
        <taxon>Lachnospirales</taxon>
        <taxon>Lachnospiraceae</taxon>
        <taxon>Enterocloster</taxon>
    </lineage>
</organism>
<comment type="caution">
    <text evidence="1">The sequence shown here is derived from an EMBL/GenBank/DDBJ whole genome shotgun (WGS) entry which is preliminary data.</text>
</comment>
<gene>
    <name evidence="1" type="ORF">DW839_30495</name>
</gene>
<dbReference type="AlphaFoldDB" id="A0A414AGA1"/>
<dbReference type="Proteomes" id="UP000283975">
    <property type="component" value="Unassembled WGS sequence"/>
</dbReference>
<dbReference type="InterPro" id="IPR013324">
    <property type="entry name" value="RNA_pol_sigma_r3/r4-like"/>
</dbReference>
<evidence type="ECO:0000313" key="1">
    <source>
        <dbReference type="EMBL" id="RHC46892.1"/>
    </source>
</evidence>
<proteinExistence type="predicted"/>
<sequence length="138" mass="15170">MASRLTDKQKKKIIADYVESGSYRATAKKFGVSDNTVKNICAKSADIAQKCAQKKEQNTADMLAYMDSRKEQAQGIIDKYLEKLADPHKLENATISQIATAMGIVVDKFMDNTKKGENAQGVTILNDIPKPEKGNDDA</sequence>
<dbReference type="Gene3D" id="1.10.10.60">
    <property type="entry name" value="Homeodomain-like"/>
    <property type="match status" value="1"/>
</dbReference>
<dbReference type="EMBL" id="QSHZ01000059">
    <property type="protein sequence ID" value="RHC46892.1"/>
    <property type="molecule type" value="Genomic_DNA"/>
</dbReference>
<dbReference type="SUPFAM" id="SSF88659">
    <property type="entry name" value="Sigma3 and sigma4 domains of RNA polymerase sigma factors"/>
    <property type="match status" value="1"/>
</dbReference>
<dbReference type="RefSeq" id="WP_119205967.1">
    <property type="nucleotide sequence ID" value="NZ_JAQEBA010000001.1"/>
</dbReference>